<feature type="transmembrane region" description="Helical" evidence="1">
    <location>
        <begin position="28"/>
        <end position="49"/>
    </location>
</feature>
<reference evidence="2 3" key="1">
    <citation type="submission" date="2009-10" db="EMBL/GenBank/DDBJ databases">
        <authorList>
            <consortium name="Los Alamos National Laboratory (LANL)"/>
            <consortium name="National Microbial Pathogen Data Resource (NMPDR)"/>
            <person name="Munk A.C."/>
            <person name="Chertkov O."/>
            <person name="Tapia R."/>
            <person name="Green L."/>
            <person name="Rogers Y."/>
            <person name="Detter J.C."/>
            <person name="Bruce D."/>
            <person name="Brettin T.S."/>
            <person name="Colwell R.R."/>
            <person name="Huq A."/>
            <person name="Grim C.J."/>
            <person name="Hasan N.A."/>
            <person name="Bartels D."/>
            <person name="Vonstein V."/>
        </authorList>
    </citation>
    <scope>NUCLEOTIDE SEQUENCE [LARGE SCALE GENOMIC DNA]</scope>
    <source>
        <strain evidence="2 3">CIP 102891</strain>
    </source>
</reference>
<proteinExistence type="predicted"/>
<protein>
    <submittedName>
        <fullName evidence="2">Uncharacterized protein</fullName>
    </submittedName>
</protein>
<name>A0ABM9YXV9_VIBOR</name>
<keyword evidence="1" id="KW-1133">Transmembrane helix</keyword>
<comment type="caution">
    <text evidence="2">The sequence shown here is derived from an EMBL/GenBank/DDBJ whole genome shotgun (WGS) entry which is preliminary data.</text>
</comment>
<dbReference type="EMBL" id="ACZV01000005">
    <property type="protein sequence ID" value="EEX92166.1"/>
    <property type="molecule type" value="Genomic_DNA"/>
</dbReference>
<keyword evidence="1" id="KW-0812">Transmembrane</keyword>
<evidence type="ECO:0000256" key="1">
    <source>
        <dbReference type="SAM" id="Phobius"/>
    </source>
</evidence>
<organism evidence="2 3">
    <name type="scientific">Vibrio orientalis CIP 102891 = ATCC 33934</name>
    <dbReference type="NCBI Taxonomy" id="675816"/>
    <lineage>
        <taxon>Bacteria</taxon>
        <taxon>Pseudomonadati</taxon>
        <taxon>Pseudomonadota</taxon>
        <taxon>Gammaproteobacteria</taxon>
        <taxon>Vibrionales</taxon>
        <taxon>Vibrionaceae</taxon>
        <taxon>Vibrio</taxon>
        <taxon>Vibrio oreintalis group</taxon>
    </lineage>
</organism>
<keyword evidence="3" id="KW-1185">Reference proteome</keyword>
<evidence type="ECO:0000313" key="3">
    <source>
        <dbReference type="Proteomes" id="UP000003515"/>
    </source>
</evidence>
<dbReference type="Proteomes" id="UP000003515">
    <property type="component" value="Unassembled WGS sequence"/>
</dbReference>
<sequence>MLISAWTSLFNAQWLVLGQAPTTGAQGFGLFAMGVFFAGFACYLIGDHVNKFKLKLSSVNDFVKSLNSDGGLYVWQALSFLLMFGFIIGQSDFN</sequence>
<feature type="transmembrane region" description="Helical" evidence="1">
    <location>
        <begin position="70"/>
        <end position="89"/>
    </location>
</feature>
<accession>A0ABM9YXV9</accession>
<gene>
    <name evidence="2" type="ORF">VIA_002810</name>
</gene>
<keyword evidence="1" id="KW-0472">Membrane</keyword>
<evidence type="ECO:0000313" key="2">
    <source>
        <dbReference type="EMBL" id="EEX92166.1"/>
    </source>
</evidence>